<feature type="compositionally biased region" description="Basic and acidic residues" evidence="2">
    <location>
        <begin position="265"/>
        <end position="277"/>
    </location>
</feature>
<reference evidence="4 5" key="1">
    <citation type="journal article" date="2025" name="Microbiol. Resour. Announc.">
        <title>Draft genome sequences for Neonectria magnoliae and Neonectria punicea, canker pathogens of Liriodendron tulipifera and Acer saccharum in West Virginia.</title>
        <authorList>
            <person name="Petronek H.M."/>
            <person name="Kasson M.T."/>
            <person name="Metheny A.M."/>
            <person name="Stauder C.M."/>
            <person name="Lovett B."/>
            <person name="Lynch S.C."/>
            <person name="Garnas J.R."/>
            <person name="Kasson L.R."/>
            <person name="Stajich J.E."/>
        </authorList>
    </citation>
    <scope>NUCLEOTIDE SEQUENCE [LARGE SCALE GENOMIC DNA]</scope>
    <source>
        <strain evidence="4 5">NRRL 64653</strain>
    </source>
</reference>
<evidence type="ECO:0000259" key="3">
    <source>
        <dbReference type="Pfam" id="PF15456"/>
    </source>
</evidence>
<evidence type="ECO:0000256" key="2">
    <source>
        <dbReference type="SAM" id="MobiDB-lite"/>
    </source>
</evidence>
<keyword evidence="5" id="KW-1185">Reference proteome</keyword>
<evidence type="ECO:0000313" key="4">
    <source>
        <dbReference type="EMBL" id="KAK7413421.1"/>
    </source>
</evidence>
<feature type="region of interest" description="Disordered" evidence="2">
    <location>
        <begin position="538"/>
        <end position="592"/>
    </location>
</feature>
<feature type="coiled-coil region" evidence="1">
    <location>
        <begin position="496"/>
        <end position="523"/>
    </location>
</feature>
<accession>A0ABR1GX84</accession>
<feature type="region of interest" description="Disordered" evidence="2">
    <location>
        <begin position="50"/>
        <end position="393"/>
    </location>
</feature>
<feature type="compositionally biased region" description="Low complexity" evidence="2">
    <location>
        <begin position="573"/>
        <end position="585"/>
    </location>
</feature>
<dbReference type="Proteomes" id="UP001498476">
    <property type="component" value="Unassembled WGS sequence"/>
</dbReference>
<name>A0ABR1GX84_9HYPO</name>
<comment type="caution">
    <text evidence="4">The sequence shown here is derived from an EMBL/GenBank/DDBJ whole genome shotgun (WGS) entry which is preliminary data.</text>
</comment>
<feature type="compositionally biased region" description="Basic residues" evidence="2">
    <location>
        <begin position="140"/>
        <end position="155"/>
    </location>
</feature>
<protein>
    <recommendedName>
        <fullName evidence="3">Up-regulated during septation protein 1 domain-containing protein</fullName>
    </recommendedName>
</protein>
<evidence type="ECO:0000313" key="5">
    <source>
        <dbReference type="Proteomes" id="UP001498476"/>
    </source>
</evidence>
<organism evidence="4 5">
    <name type="scientific">Neonectria punicea</name>
    <dbReference type="NCBI Taxonomy" id="979145"/>
    <lineage>
        <taxon>Eukaryota</taxon>
        <taxon>Fungi</taxon>
        <taxon>Dikarya</taxon>
        <taxon>Ascomycota</taxon>
        <taxon>Pezizomycotina</taxon>
        <taxon>Sordariomycetes</taxon>
        <taxon>Hypocreomycetidae</taxon>
        <taxon>Hypocreales</taxon>
        <taxon>Nectriaceae</taxon>
        <taxon>Neonectria</taxon>
    </lineage>
</organism>
<feature type="compositionally biased region" description="Polar residues" evidence="2">
    <location>
        <begin position="688"/>
        <end position="701"/>
    </location>
</feature>
<feature type="compositionally biased region" description="Low complexity" evidence="2">
    <location>
        <begin position="278"/>
        <end position="311"/>
    </location>
</feature>
<evidence type="ECO:0000256" key="1">
    <source>
        <dbReference type="SAM" id="Coils"/>
    </source>
</evidence>
<gene>
    <name evidence="4" type="ORF">QQX98_007723</name>
</gene>
<dbReference type="InterPro" id="IPR029191">
    <property type="entry name" value="Uds1"/>
</dbReference>
<proteinExistence type="predicted"/>
<keyword evidence="1" id="KW-0175">Coiled coil</keyword>
<dbReference type="EMBL" id="JAZAVJ010000130">
    <property type="protein sequence ID" value="KAK7413421.1"/>
    <property type="molecule type" value="Genomic_DNA"/>
</dbReference>
<feature type="compositionally biased region" description="Polar residues" evidence="2">
    <location>
        <begin position="544"/>
        <end position="572"/>
    </location>
</feature>
<dbReference type="Pfam" id="PF15456">
    <property type="entry name" value="Uds1"/>
    <property type="match status" value="1"/>
</dbReference>
<sequence length="731" mass="80761">MDETSRTWVGEAVVEEDRWRGTLVTAMFNDERLATGDGSVGGNLLGSDSLGSIPIPPLPPILARKPRKDIPPPLPEKPFTWRMQQQPEPARKYQLFPKERKLPVLNSNKPAPPPDVEKPLPAVGGQGNDKTEKQSTGNSLKKRLNQHSIVRRRKVSVPELGPMTTVQEVAMDSPTIPGRPPFHERSISAPGHTSRKHPLADTFLVTESDDESAEILSPVAESLHSKGSGPLSPRQLAPLVIPKPDFVTPRLRRQQSLNHFPTRGDSLRHGRMEDSPRSRTPLTTPSSSLPDLTSPQSATTTAASCTPVATPVSAPIMESRTSSPKPWDDRSTPTNPEPAGPPKGHRRGGSESSGMMDRGRPRKRSDTRANNGPIIQRSESKRSKSTEQSSQIAFEKLPQGVKLSEASDKFEASDVVLLQKQAFAQAERFEILKPADFELLSRELRHLDERTEYLRRTYNSLRIGRRNLHSRICQYLRSPRVVKFSHESMLRQEEALAELDASIDDWVNKLELAENRRMRVRQKLLEHIAAAAVLPVGRPVTSPEPVQQSTGAPSSGIGNISTPPRSPSKQAFTPTPVKTTKSPSPQRSPQRWVPSTIFEQPIVLEPPVQATEERVTSAGSLRRVDVESIRIYAGDDVYALLEDVENEITKMSNNVVEPAPDSLLPETKRIALHRQRSHEMLNGLSEAKASNSKVESASPMSLSPLARTPTTKKDSPRVDSIPLLANTVYKP</sequence>
<feature type="domain" description="Up-regulated during septation protein 1" evidence="3">
    <location>
        <begin position="417"/>
        <end position="533"/>
    </location>
</feature>
<feature type="region of interest" description="Disordered" evidence="2">
    <location>
        <begin position="684"/>
        <end position="731"/>
    </location>
</feature>